<proteinExistence type="predicted"/>
<dbReference type="SUPFAM" id="SSF47598">
    <property type="entry name" value="Ribbon-helix-helix"/>
    <property type="match status" value="1"/>
</dbReference>
<evidence type="ECO:0008006" key="3">
    <source>
        <dbReference type="Google" id="ProtNLM"/>
    </source>
</evidence>
<dbReference type="GO" id="GO:0006355">
    <property type="term" value="P:regulation of DNA-templated transcription"/>
    <property type="evidence" value="ECO:0007669"/>
    <property type="project" value="InterPro"/>
</dbReference>
<evidence type="ECO:0000313" key="1">
    <source>
        <dbReference type="EMBL" id="RUT03957.1"/>
    </source>
</evidence>
<dbReference type="AlphaFoldDB" id="A0A433VD35"/>
<gene>
    <name evidence="1" type="ORF">DSM106972_048710</name>
</gene>
<organism evidence="1 2">
    <name type="scientific">Dulcicalothrix desertica PCC 7102</name>
    <dbReference type="NCBI Taxonomy" id="232991"/>
    <lineage>
        <taxon>Bacteria</taxon>
        <taxon>Bacillati</taxon>
        <taxon>Cyanobacteriota</taxon>
        <taxon>Cyanophyceae</taxon>
        <taxon>Nostocales</taxon>
        <taxon>Calotrichaceae</taxon>
        <taxon>Dulcicalothrix</taxon>
    </lineage>
</organism>
<dbReference type="Proteomes" id="UP000271624">
    <property type="component" value="Unassembled WGS sequence"/>
</dbReference>
<sequence length="75" mass="8513">MYNPLVSNIPVSDTKKPEPAATLKITFPDRSLREQFKAACALNGKNMNEAIIEFVREYVEKNQPHPPTNKQKEGK</sequence>
<dbReference type="Gene3D" id="1.10.1220.10">
    <property type="entry name" value="Met repressor-like"/>
    <property type="match status" value="1"/>
</dbReference>
<reference evidence="1" key="1">
    <citation type="submission" date="2018-12" db="EMBL/GenBank/DDBJ databases">
        <authorList>
            <person name="Will S."/>
            <person name="Neumann-Schaal M."/>
            <person name="Henke P."/>
        </authorList>
    </citation>
    <scope>NUCLEOTIDE SEQUENCE</scope>
    <source>
        <strain evidence="1">PCC 7102</strain>
    </source>
</reference>
<dbReference type="InterPro" id="IPR013321">
    <property type="entry name" value="Arc_rbn_hlx_hlx"/>
</dbReference>
<reference evidence="1" key="2">
    <citation type="journal article" date="2019" name="Genome Biol. Evol.">
        <title>Day and night: Metabolic profiles and evolutionary relationships of six axenic non-marine cyanobacteria.</title>
        <authorList>
            <person name="Will S.E."/>
            <person name="Henke P."/>
            <person name="Boedeker C."/>
            <person name="Huang S."/>
            <person name="Brinkmann H."/>
            <person name="Rohde M."/>
            <person name="Jarek M."/>
            <person name="Friedl T."/>
            <person name="Seufert S."/>
            <person name="Schumacher M."/>
            <person name="Overmann J."/>
            <person name="Neumann-Schaal M."/>
            <person name="Petersen J."/>
        </authorList>
    </citation>
    <scope>NUCLEOTIDE SEQUENCE [LARGE SCALE GENOMIC DNA]</scope>
    <source>
        <strain evidence="1">PCC 7102</strain>
    </source>
</reference>
<accession>A0A433VD35</accession>
<name>A0A433VD35_9CYAN</name>
<comment type="caution">
    <text evidence="1">The sequence shown here is derived from an EMBL/GenBank/DDBJ whole genome shotgun (WGS) entry which is preliminary data.</text>
</comment>
<evidence type="ECO:0000313" key="2">
    <source>
        <dbReference type="Proteomes" id="UP000271624"/>
    </source>
</evidence>
<dbReference type="InterPro" id="IPR010985">
    <property type="entry name" value="Ribbon_hlx_hlx"/>
</dbReference>
<protein>
    <recommendedName>
        <fullName evidence="3">Arc-like DNA binding domain-containing protein</fullName>
    </recommendedName>
</protein>
<dbReference type="RefSeq" id="WP_233787492.1">
    <property type="nucleotide sequence ID" value="NZ_RSCL01000012.1"/>
</dbReference>
<dbReference type="EMBL" id="RSCL01000012">
    <property type="protein sequence ID" value="RUT03957.1"/>
    <property type="molecule type" value="Genomic_DNA"/>
</dbReference>
<keyword evidence="2" id="KW-1185">Reference proteome</keyword>